<protein>
    <recommendedName>
        <fullName evidence="2">DUF2059 domain-containing protein</fullName>
    </recommendedName>
</protein>
<dbReference type="Pfam" id="PF09832">
    <property type="entry name" value="DUF2059"/>
    <property type="match status" value="1"/>
</dbReference>
<sequence>MKKLIFTLAFVCVAHFGFAQDDAFKKDIKKVIEVSGASGQLKAAKKQVLSYIPEAKQAAFLVEFDAILAKINDKTVEIYAQEYTKEDIKAMLAFYESPVGKKMAEKSELIATKAQESMMEVQGEIQALMMKYAQ</sequence>
<dbReference type="RefSeq" id="WP_103726961.1">
    <property type="nucleotide sequence ID" value="NZ_PQNY01000020.1"/>
</dbReference>
<keyword evidence="4" id="KW-1185">Reference proteome</keyword>
<evidence type="ECO:0000256" key="1">
    <source>
        <dbReference type="SAM" id="SignalP"/>
    </source>
</evidence>
<dbReference type="Proteomes" id="UP000237056">
    <property type="component" value="Unassembled WGS sequence"/>
</dbReference>
<dbReference type="EMBL" id="PQNY01000020">
    <property type="protein sequence ID" value="POS00823.1"/>
    <property type="molecule type" value="Genomic_DNA"/>
</dbReference>
<evidence type="ECO:0000313" key="4">
    <source>
        <dbReference type="Proteomes" id="UP000237056"/>
    </source>
</evidence>
<comment type="caution">
    <text evidence="3">The sequence shown here is derived from an EMBL/GenBank/DDBJ whole genome shotgun (WGS) entry which is preliminary data.</text>
</comment>
<reference evidence="3 4" key="1">
    <citation type="submission" date="2018-01" db="EMBL/GenBank/DDBJ databases">
        <title>Genomic Encyclopedia of Type Strains, Phase I: the one thousand microbial genomes (KMG-I) project.</title>
        <authorList>
            <person name="Goeker M."/>
        </authorList>
    </citation>
    <scope>NUCLEOTIDE SEQUENCE [LARGE SCALE GENOMIC DNA]</scope>
    <source>
        <strain evidence="3 4">DSM 17960</strain>
    </source>
</reference>
<feature type="signal peptide" evidence="1">
    <location>
        <begin position="1"/>
        <end position="19"/>
    </location>
</feature>
<keyword evidence="1" id="KW-0732">Signal</keyword>
<evidence type="ECO:0000313" key="3">
    <source>
        <dbReference type="EMBL" id="POS00823.1"/>
    </source>
</evidence>
<gene>
    <name evidence="3" type="ORF">Q361_1208</name>
</gene>
<evidence type="ECO:0000259" key="2">
    <source>
        <dbReference type="Pfam" id="PF09832"/>
    </source>
</evidence>
<proteinExistence type="predicted"/>
<dbReference type="InterPro" id="IPR018637">
    <property type="entry name" value="DUF2059"/>
</dbReference>
<feature type="chain" id="PRO_5015634473" description="DUF2059 domain-containing protein" evidence="1">
    <location>
        <begin position="20"/>
        <end position="134"/>
    </location>
</feature>
<dbReference type="OrthoDB" id="1143459at2"/>
<feature type="domain" description="DUF2059" evidence="2">
    <location>
        <begin position="70"/>
        <end position="126"/>
    </location>
</feature>
<accession>A0A2S4N690</accession>
<organism evidence="3 4">
    <name type="scientific">Flavobacterium croceum DSM 17960</name>
    <dbReference type="NCBI Taxonomy" id="1121886"/>
    <lineage>
        <taxon>Bacteria</taxon>
        <taxon>Pseudomonadati</taxon>
        <taxon>Bacteroidota</taxon>
        <taxon>Flavobacteriia</taxon>
        <taxon>Flavobacteriales</taxon>
        <taxon>Flavobacteriaceae</taxon>
        <taxon>Flavobacterium</taxon>
    </lineage>
</organism>
<dbReference type="AlphaFoldDB" id="A0A2S4N690"/>
<name>A0A2S4N690_9FLAO</name>